<dbReference type="EMBL" id="JBHSXH010000011">
    <property type="protein sequence ID" value="MFC6824937.1"/>
    <property type="molecule type" value="Genomic_DNA"/>
</dbReference>
<comment type="caution">
    <text evidence="2">The sequence shown here is derived from an EMBL/GenBank/DDBJ whole genome shotgun (WGS) entry which is preliminary data.</text>
</comment>
<gene>
    <name evidence="2" type="ORF">ACFQEV_08015</name>
</gene>
<dbReference type="RefSeq" id="WP_379694617.1">
    <property type="nucleotide sequence ID" value="NZ_JBHSXH010000011.1"/>
</dbReference>
<keyword evidence="1" id="KW-1133">Transmembrane helix</keyword>
<organism evidence="2 3">
    <name type="scientific">Halopelagius fulvigenes</name>
    <dbReference type="NCBI Taxonomy" id="1198324"/>
    <lineage>
        <taxon>Archaea</taxon>
        <taxon>Methanobacteriati</taxon>
        <taxon>Methanobacteriota</taxon>
        <taxon>Stenosarchaea group</taxon>
        <taxon>Halobacteria</taxon>
        <taxon>Halobacteriales</taxon>
        <taxon>Haloferacaceae</taxon>
    </lineage>
</organism>
<keyword evidence="3" id="KW-1185">Reference proteome</keyword>
<evidence type="ECO:0000313" key="3">
    <source>
        <dbReference type="Proteomes" id="UP001596408"/>
    </source>
</evidence>
<evidence type="ECO:0000313" key="2">
    <source>
        <dbReference type="EMBL" id="MFC6824937.1"/>
    </source>
</evidence>
<dbReference type="Proteomes" id="UP001596408">
    <property type="component" value="Unassembled WGS sequence"/>
</dbReference>
<feature type="transmembrane region" description="Helical" evidence="1">
    <location>
        <begin position="12"/>
        <end position="45"/>
    </location>
</feature>
<accession>A0ABD5TZJ4</accession>
<sequence length="53" mass="5625">MVNLSATAAAVLVLLLFVVGMVAMVNGWLLVAGFSLLSVALVIYFRETRLVDG</sequence>
<keyword evidence="1" id="KW-0812">Transmembrane</keyword>
<keyword evidence="1" id="KW-0472">Membrane</keyword>
<evidence type="ECO:0000256" key="1">
    <source>
        <dbReference type="SAM" id="Phobius"/>
    </source>
</evidence>
<reference evidence="2 3" key="1">
    <citation type="journal article" date="2019" name="Int. J. Syst. Evol. Microbiol.">
        <title>The Global Catalogue of Microorganisms (GCM) 10K type strain sequencing project: providing services to taxonomists for standard genome sequencing and annotation.</title>
        <authorList>
            <consortium name="The Broad Institute Genomics Platform"/>
            <consortium name="The Broad Institute Genome Sequencing Center for Infectious Disease"/>
            <person name="Wu L."/>
            <person name="Ma J."/>
        </authorList>
    </citation>
    <scope>NUCLEOTIDE SEQUENCE [LARGE SCALE GENOMIC DNA]</scope>
    <source>
        <strain evidence="2 3">YIM 94188</strain>
    </source>
</reference>
<proteinExistence type="predicted"/>
<protein>
    <submittedName>
        <fullName evidence="2">Uncharacterized protein</fullName>
    </submittedName>
</protein>
<dbReference type="AlphaFoldDB" id="A0ABD5TZJ4"/>
<name>A0ABD5TZJ4_9EURY</name>